<dbReference type="PANTHER" id="PTHR39560">
    <property type="entry name" value="PROTEIN ADENYLYLTRANSFERASE FIC-RELATED"/>
    <property type="match status" value="1"/>
</dbReference>
<reference evidence="9 10" key="2">
    <citation type="journal article" date="2014" name="Genome Announc.">
        <title>Complete Genome Sequence of the Subsurface, Mesophilic Sulfate-Reducing Bacterium Desulfovibrio aespoeensis Aspo-2.</title>
        <authorList>
            <person name="Pedersen K."/>
            <person name="Bengtsson A."/>
            <person name="Edlund J."/>
            <person name="Rabe L."/>
            <person name="Hazen T."/>
            <person name="Chakraborty R."/>
            <person name="Goodwin L."/>
            <person name="Shapiro N."/>
        </authorList>
    </citation>
    <scope>NUCLEOTIDE SEQUENCE [LARGE SCALE GENOMIC DNA]</scope>
    <source>
        <strain evidence="10">ATCC 700646 / DSM 10631 / Aspo-2</strain>
    </source>
</reference>
<organism evidence="9 10">
    <name type="scientific">Pseudodesulfovibrio aespoeensis (strain ATCC 700646 / DSM 10631 / Aspo-2)</name>
    <name type="common">Desulfovibrio aespoeensis</name>
    <dbReference type="NCBI Taxonomy" id="643562"/>
    <lineage>
        <taxon>Bacteria</taxon>
        <taxon>Pseudomonadati</taxon>
        <taxon>Thermodesulfobacteriota</taxon>
        <taxon>Desulfovibrionia</taxon>
        <taxon>Desulfovibrionales</taxon>
        <taxon>Desulfovibrionaceae</taxon>
    </lineage>
</organism>
<comment type="catalytic activity">
    <reaction evidence="6">
        <text>L-threonyl-[protein] + ATP = 3-O-(5'-adenylyl)-L-threonyl-[protein] + diphosphate</text>
        <dbReference type="Rhea" id="RHEA:54292"/>
        <dbReference type="Rhea" id="RHEA-COMP:11060"/>
        <dbReference type="Rhea" id="RHEA-COMP:13847"/>
        <dbReference type="ChEBI" id="CHEBI:30013"/>
        <dbReference type="ChEBI" id="CHEBI:30616"/>
        <dbReference type="ChEBI" id="CHEBI:33019"/>
        <dbReference type="ChEBI" id="CHEBI:138113"/>
        <dbReference type="EC" id="2.7.7.108"/>
    </reaction>
</comment>
<dbReference type="PANTHER" id="PTHR39560:SF1">
    <property type="entry name" value="PROTEIN ADENYLYLTRANSFERASE FIC-RELATED"/>
    <property type="match status" value="1"/>
</dbReference>
<dbReference type="AlphaFoldDB" id="E6VXQ6"/>
<keyword evidence="2" id="KW-0548">Nucleotidyltransferase</keyword>
<evidence type="ECO:0000256" key="6">
    <source>
        <dbReference type="ARBA" id="ARBA00047939"/>
    </source>
</evidence>
<dbReference type="eggNOG" id="COG2184">
    <property type="taxonomic scope" value="Bacteria"/>
</dbReference>
<evidence type="ECO:0000256" key="4">
    <source>
        <dbReference type="ARBA" id="ARBA00022840"/>
    </source>
</evidence>
<dbReference type="OrthoDB" id="9813719at2"/>
<dbReference type="SUPFAM" id="SSF140931">
    <property type="entry name" value="Fic-like"/>
    <property type="match status" value="1"/>
</dbReference>
<comment type="catalytic activity">
    <reaction evidence="7">
        <text>L-tyrosyl-[protein] + ATP = O-(5'-adenylyl)-L-tyrosyl-[protein] + diphosphate</text>
        <dbReference type="Rhea" id="RHEA:54288"/>
        <dbReference type="Rhea" id="RHEA-COMP:10136"/>
        <dbReference type="Rhea" id="RHEA-COMP:13846"/>
        <dbReference type="ChEBI" id="CHEBI:30616"/>
        <dbReference type="ChEBI" id="CHEBI:33019"/>
        <dbReference type="ChEBI" id="CHEBI:46858"/>
        <dbReference type="ChEBI" id="CHEBI:83624"/>
        <dbReference type="EC" id="2.7.7.108"/>
    </reaction>
</comment>
<dbReference type="InterPro" id="IPR036597">
    <property type="entry name" value="Fido-like_dom_sf"/>
</dbReference>
<feature type="domain" description="Fido" evidence="8">
    <location>
        <begin position="52"/>
        <end position="188"/>
    </location>
</feature>
<evidence type="ECO:0000259" key="8">
    <source>
        <dbReference type="PROSITE" id="PS51459"/>
    </source>
</evidence>
<dbReference type="RefSeq" id="WP_013513451.1">
    <property type="nucleotide sequence ID" value="NC_014844.1"/>
</dbReference>
<keyword evidence="1" id="KW-0808">Transferase</keyword>
<keyword evidence="4" id="KW-0067">ATP-binding</keyword>
<evidence type="ECO:0000256" key="1">
    <source>
        <dbReference type="ARBA" id="ARBA00022679"/>
    </source>
</evidence>
<dbReference type="PROSITE" id="PS51459">
    <property type="entry name" value="FIDO"/>
    <property type="match status" value="1"/>
</dbReference>
<keyword evidence="10" id="KW-1185">Reference proteome</keyword>
<evidence type="ECO:0000256" key="5">
    <source>
        <dbReference type="ARBA" id="ARBA00034531"/>
    </source>
</evidence>
<evidence type="ECO:0000313" key="9">
    <source>
        <dbReference type="EMBL" id="ADU61514.1"/>
    </source>
</evidence>
<dbReference type="Gene3D" id="1.10.3290.10">
    <property type="entry name" value="Fido-like domain"/>
    <property type="match status" value="1"/>
</dbReference>
<dbReference type="HOGENOM" id="CLU_080158_0_2_7"/>
<evidence type="ECO:0000256" key="2">
    <source>
        <dbReference type="ARBA" id="ARBA00022695"/>
    </source>
</evidence>
<dbReference type="Proteomes" id="UP000002191">
    <property type="component" value="Chromosome"/>
</dbReference>
<dbReference type="GO" id="GO:0070733">
    <property type="term" value="F:AMPylase activity"/>
    <property type="evidence" value="ECO:0007669"/>
    <property type="project" value="UniProtKB-EC"/>
</dbReference>
<evidence type="ECO:0000313" key="10">
    <source>
        <dbReference type="Proteomes" id="UP000002191"/>
    </source>
</evidence>
<protein>
    <recommendedName>
        <fullName evidence="5">protein adenylyltransferase</fullName>
        <ecNumber evidence="5">2.7.7.108</ecNumber>
    </recommendedName>
</protein>
<keyword evidence="3" id="KW-0547">Nucleotide-binding</keyword>
<dbReference type="GO" id="GO:0051302">
    <property type="term" value="P:regulation of cell division"/>
    <property type="evidence" value="ECO:0007669"/>
    <property type="project" value="TreeGrafter"/>
</dbReference>
<evidence type="ECO:0000256" key="7">
    <source>
        <dbReference type="ARBA" id="ARBA00048696"/>
    </source>
</evidence>
<dbReference type="KEGG" id="das:Daes_0493"/>
<dbReference type="GO" id="GO:0005524">
    <property type="term" value="F:ATP binding"/>
    <property type="evidence" value="ECO:0007669"/>
    <property type="project" value="UniProtKB-KW"/>
</dbReference>
<dbReference type="Pfam" id="PF02661">
    <property type="entry name" value="Fic"/>
    <property type="match status" value="1"/>
</dbReference>
<reference evidence="10" key="1">
    <citation type="submission" date="2010-12" db="EMBL/GenBank/DDBJ databases">
        <title>Complete sequence of Desulfovibrio aespoeensis Aspo-2.</title>
        <authorList>
            <consortium name="US DOE Joint Genome Institute"/>
            <person name="Lucas S."/>
            <person name="Copeland A."/>
            <person name="Lapidus A."/>
            <person name="Cheng J.-F."/>
            <person name="Goodwin L."/>
            <person name="Pitluck S."/>
            <person name="Chertkov O."/>
            <person name="Misra M."/>
            <person name="Detter J.C."/>
            <person name="Han C."/>
            <person name="Tapia R."/>
            <person name="Land M."/>
            <person name="Hauser L."/>
            <person name="Kyrpides N."/>
            <person name="Ivanova N."/>
            <person name="Ovchinnikova G."/>
            <person name="Pedersen K."/>
            <person name="Jagevall S."/>
            <person name="Hazen T."/>
            <person name="Woyke T."/>
        </authorList>
    </citation>
    <scope>NUCLEOTIDE SEQUENCE [LARGE SCALE GENOMIC DNA]</scope>
    <source>
        <strain evidence="10">ATCC 700646 / DSM 10631 / Aspo-2</strain>
    </source>
</reference>
<proteinExistence type="predicted"/>
<dbReference type="EMBL" id="CP002431">
    <property type="protein sequence ID" value="ADU61514.1"/>
    <property type="molecule type" value="Genomic_DNA"/>
</dbReference>
<dbReference type="EC" id="2.7.7.108" evidence="5"/>
<accession>E6VXQ6</accession>
<evidence type="ECO:0000256" key="3">
    <source>
        <dbReference type="ARBA" id="ARBA00022741"/>
    </source>
</evidence>
<dbReference type="InterPro" id="IPR003812">
    <property type="entry name" value="Fido"/>
</dbReference>
<gene>
    <name evidence="9" type="ordered locus">Daes_0493</name>
</gene>
<sequence length="195" mass="22180">MTTRYAHKDGYTYDDSPVLKNLAGHRTQEDLDKFERISVAIRMMEAPPDGDFDYPHLKRIHHHLFQDVYDWAGDERNVSISKGATQFCNPRFIASFVTGLLSELAEENHLRAIPAEDFVDRAAHYMLELNMAHPFREGNGRACRYFLFLLAQNAGYGLDGERLENGWLDASIKGVSGDKSPMRGLIAQAIILYED</sequence>
<name>E6VXQ6_PSEA9</name>